<evidence type="ECO:0000256" key="1">
    <source>
        <dbReference type="SAM" id="MobiDB-lite"/>
    </source>
</evidence>
<evidence type="ECO:0000256" key="2">
    <source>
        <dbReference type="SAM" id="SignalP"/>
    </source>
</evidence>
<dbReference type="EMBL" id="SRRZ01000076">
    <property type="protein sequence ID" value="NQE36177.1"/>
    <property type="molecule type" value="Genomic_DNA"/>
</dbReference>
<feature type="region of interest" description="Disordered" evidence="1">
    <location>
        <begin position="61"/>
        <end position="87"/>
    </location>
</feature>
<accession>A0ABX2D0K1</accession>
<comment type="caution">
    <text evidence="3">The sequence shown here is derived from an EMBL/GenBank/DDBJ whole genome shotgun (WGS) entry which is preliminary data.</text>
</comment>
<feature type="signal peptide" evidence="2">
    <location>
        <begin position="1"/>
        <end position="31"/>
    </location>
</feature>
<dbReference type="RefSeq" id="WP_172190108.1">
    <property type="nucleotide sequence ID" value="NZ_CAWPPK010000292.1"/>
</dbReference>
<evidence type="ECO:0000313" key="3">
    <source>
        <dbReference type="EMBL" id="NQE36177.1"/>
    </source>
</evidence>
<feature type="chain" id="PRO_5045067623" evidence="2">
    <location>
        <begin position="32"/>
        <end position="121"/>
    </location>
</feature>
<sequence>MPKNIRHRAIKICLFCLACVLAIAVAPIVTPAQSTTQLEFRITQLETQISELRGQIYSLQNQGSRVNRPQSPNLPGASRTNPRVRSGDPMFDNLATLAIETKQDVIKIKERLSKLESARNR</sequence>
<feature type="compositionally biased region" description="Polar residues" evidence="1">
    <location>
        <begin position="61"/>
        <end position="83"/>
    </location>
</feature>
<keyword evidence="2" id="KW-0732">Signal</keyword>
<reference evidence="3 4" key="1">
    <citation type="journal article" date="2020" name="Sci. Rep.">
        <title>A novel cyanobacterial geosmin producer, revising GeoA distribution and dispersion patterns in Bacteria.</title>
        <authorList>
            <person name="Churro C."/>
            <person name="Semedo-Aguiar A.P."/>
            <person name="Silva A.D."/>
            <person name="Pereira-Leal J.B."/>
            <person name="Leite R.B."/>
        </authorList>
    </citation>
    <scope>NUCLEOTIDE SEQUENCE [LARGE SCALE GENOMIC DNA]</scope>
    <source>
        <strain evidence="3 4">IPMA8</strain>
    </source>
</reference>
<proteinExistence type="predicted"/>
<name>A0ABX2D0K1_9CYAN</name>
<keyword evidence="4" id="KW-1185">Reference proteome</keyword>
<evidence type="ECO:0000313" key="4">
    <source>
        <dbReference type="Proteomes" id="UP000702425"/>
    </source>
</evidence>
<protein>
    <submittedName>
        <fullName evidence="3">Uncharacterized protein</fullName>
    </submittedName>
</protein>
<dbReference type="Proteomes" id="UP000702425">
    <property type="component" value="Unassembled WGS sequence"/>
</dbReference>
<gene>
    <name evidence="3" type="ORF">E5S67_03940</name>
</gene>
<organism evidence="3 4">
    <name type="scientific">Microcoleus asticus IPMA8</name>
    <dbReference type="NCBI Taxonomy" id="2563858"/>
    <lineage>
        <taxon>Bacteria</taxon>
        <taxon>Bacillati</taxon>
        <taxon>Cyanobacteriota</taxon>
        <taxon>Cyanophyceae</taxon>
        <taxon>Oscillatoriophycideae</taxon>
        <taxon>Oscillatoriales</taxon>
        <taxon>Microcoleaceae</taxon>
        <taxon>Microcoleus</taxon>
        <taxon>Microcoleus asticus</taxon>
    </lineage>
</organism>